<evidence type="ECO:0000256" key="18">
    <source>
        <dbReference type="ARBA" id="ARBA00023221"/>
    </source>
</evidence>
<evidence type="ECO:0000256" key="7">
    <source>
        <dbReference type="ARBA" id="ARBA00022574"/>
    </source>
</evidence>
<dbReference type="InterPro" id="IPR030225">
    <property type="entry name" value="SCAP"/>
</dbReference>
<evidence type="ECO:0000256" key="14">
    <source>
        <dbReference type="ARBA" id="ARBA00023121"/>
    </source>
</evidence>
<dbReference type="OrthoDB" id="6510177at2759"/>
<dbReference type="GO" id="GO:0000139">
    <property type="term" value="C:Golgi membrane"/>
    <property type="evidence" value="ECO:0007669"/>
    <property type="project" value="UniProtKB-SubCell"/>
</dbReference>
<dbReference type="SUPFAM" id="SSF82866">
    <property type="entry name" value="Multidrug efflux transporter AcrB transmembrane domain"/>
    <property type="match status" value="1"/>
</dbReference>
<dbReference type="GO" id="GO:0005789">
    <property type="term" value="C:endoplasmic reticulum membrane"/>
    <property type="evidence" value="ECO:0007669"/>
    <property type="project" value="UniProtKB-SubCell"/>
</dbReference>
<evidence type="ECO:0000256" key="2">
    <source>
        <dbReference type="ARBA" id="ARBA00004557"/>
    </source>
</evidence>
<keyword evidence="6" id="KW-0153">Cholesterol metabolism</keyword>
<evidence type="ECO:0000256" key="4">
    <source>
        <dbReference type="ARBA" id="ARBA00007410"/>
    </source>
</evidence>
<dbReference type="GO" id="GO:0032936">
    <property type="term" value="C:SREBP-SCAP complex"/>
    <property type="evidence" value="ECO:0007669"/>
    <property type="project" value="TreeGrafter"/>
</dbReference>
<evidence type="ECO:0000256" key="3">
    <source>
        <dbReference type="ARBA" id="ARBA00004653"/>
    </source>
</evidence>
<evidence type="ECO:0000256" key="22">
    <source>
        <dbReference type="SAM" id="MobiDB-lite"/>
    </source>
</evidence>
<feature type="transmembrane region" description="Helical" evidence="23">
    <location>
        <begin position="342"/>
        <end position="364"/>
    </location>
</feature>
<dbReference type="PANTHER" id="PTHR46378:SF1">
    <property type="entry name" value="STEROL REGULATORY ELEMENT-BINDING PROTEIN CLEAVAGE-ACTIVATING PROTEIN"/>
    <property type="match status" value="1"/>
</dbReference>
<keyword evidence="16" id="KW-1207">Sterol metabolism</keyword>
<evidence type="ECO:0000256" key="23">
    <source>
        <dbReference type="SAM" id="Phobius"/>
    </source>
</evidence>
<dbReference type="InterPro" id="IPR015943">
    <property type="entry name" value="WD40/YVTN_repeat-like_dom_sf"/>
</dbReference>
<evidence type="ECO:0000256" key="1">
    <source>
        <dbReference type="ARBA" id="ARBA00004477"/>
    </source>
</evidence>
<evidence type="ECO:0000259" key="24">
    <source>
        <dbReference type="PROSITE" id="PS50156"/>
    </source>
</evidence>
<gene>
    <name evidence="25" type="ORF">EC973_005694</name>
</gene>
<evidence type="ECO:0000256" key="5">
    <source>
        <dbReference type="ARBA" id="ARBA00019541"/>
    </source>
</evidence>
<evidence type="ECO:0000256" key="13">
    <source>
        <dbReference type="ARBA" id="ARBA00023098"/>
    </source>
</evidence>
<sequence>MPLLALQRLRTHLSTYFYPYGKACASHTTLLLFFSLTVITLLSYPVVLHRYNSLGLDLTRSVQSDQVDAQFWQFSPHLQLDNASHARSKSLTVQQIRIAAPSRQITKDLLTQTLKIQNTLTTTFVYVDGKPASLSTICLAHRGLCIVHSPLDFWHNSEANVAEDEDLVTTINEHIDAISDATGLAMHPLSLFGNVTLDNRGRFASADSVILTIFLHQTSYVNANRIWDSLWTEVSNELGIANLVHGTQVDASAWQKQVNTHPQILQYKLKLFPYDLPSQAYLVVLVYLAVCLVVSLSFGRAHLLKSRFGLGFAAAFMSLACFVTALGILFRLGIELHLVPWYVPPLITIAATVENVFLLTNAALSSGCDMQVKEKIGRALQSIGIPMTATLFAELTILGIGRAMDIAVVKEFCLFTTVVLLVEYFMQLTFYISVLAIDVRRAELADLEDRELSKRLHEIANCDIEVDPASDYCPVQDPPDGSQPKSCSDCKQFRTHRAFNALLVSFLSHTDKALTPVFKLCLVILTFGLFRSYYPHRPTTLLSTTALAEQTGSQLLAVSSRFWGTVNPLHETEWLQINPTQIIFLSNDLKETFSRVQHYEDYYEAKALALQLLQSQNDDHTQSPPTLRTVILETVHWVLLFILSINLPSLILCIVLIGIITWMMPRLRERWLMPLLKRIFVIVISRILYYTAPILPWKPTALIRRVAQELKMNDYSEDGVHHGAISAQKQFRQQQKRNITNVRVRTLTGKHVADIRRLHSNAKEEMLVSCGQDGRLVLWDAKKGKWLARLDRLRQNKGGAMEIDFNPELRPGHKSRQSTRKAQVKRLPAARCAKIDQGNKWIAAGYDDGAVRVWNMILGQLARELHVDSEIPVVMEEEGAVHVRRRKTMNIRQHHRGVADRVIALQFIGAVAEYCHPLVAEAAARQGTIEHESQNYIVSVHKSGLVREWDIISGECIQSFPSGCRKDITRLCVVECKTPHRKTGVTWVFVASKDGIVKCWERKLERNSNDESIPSSSRTRWTCAYTLDGHDAHPITALAAELSVGSVGILVTGSSDGAVKVWNMETGEAICTLSAGGMKKTKTPEIHIGGPLLKFSKISEVSHEKQARADDQRRSRSCHRGSITQVVITRYCDVESMPDQCRGCDTCFGNGFLIASCAVDDMVHVWRLERSNGHHDNRALCSVDYHLKQYRRVRTDVTEANRSSSPKPKRPRQVSVSSTGSVPSRLMFRHIRPSRPVRQVSGDDGLTDGLVDIEQLGGDNHTALIPSFLGTIDQLAGRDLVFCENMVLAGVRQKRTSDGVASNQWEVWFASLQYQESALRIPVETHDLDHEPTVELSNNKPHVDLWGSLLREGRYARHVAPKVDSDEEDLEEAHEILPFSTIRHVVPLGGYGLSCDFGNFVKLVNFEDRRKQVYHDRSSSSPSPAVVADTDCGADCGTCASGQAGQCPSEKL</sequence>
<keyword evidence="12" id="KW-0333">Golgi apparatus</keyword>
<dbReference type="InterPro" id="IPR001680">
    <property type="entry name" value="WD40_rpt"/>
</dbReference>
<evidence type="ECO:0000256" key="19">
    <source>
        <dbReference type="ARBA" id="ARBA00023329"/>
    </source>
</evidence>
<accession>A0A8H7BU49</accession>
<keyword evidence="7 21" id="KW-0853">WD repeat</keyword>
<dbReference type="SMART" id="SM00320">
    <property type="entry name" value="WD40"/>
    <property type="match status" value="5"/>
</dbReference>
<dbReference type="PROSITE" id="PS50156">
    <property type="entry name" value="SSD"/>
    <property type="match status" value="1"/>
</dbReference>
<dbReference type="PROSITE" id="PS50082">
    <property type="entry name" value="WD_REPEATS_2"/>
    <property type="match status" value="2"/>
</dbReference>
<feature type="transmembrane region" description="Helical" evidence="23">
    <location>
        <begin position="280"/>
        <end position="298"/>
    </location>
</feature>
<evidence type="ECO:0000313" key="25">
    <source>
        <dbReference type="EMBL" id="KAF7728657.1"/>
    </source>
</evidence>
<dbReference type="Pfam" id="PF00400">
    <property type="entry name" value="WD40"/>
    <property type="match status" value="3"/>
</dbReference>
<protein>
    <recommendedName>
        <fullName evidence="5">Sterol regulatory element-binding protein cleavage-activating protein</fullName>
    </recommendedName>
</protein>
<comment type="subcellular location">
    <subcellularLocation>
        <location evidence="2">Cytoplasmic vesicle</location>
        <location evidence="2">COPII-coated vesicle membrane</location>
        <topology evidence="2">Multi-pass membrane protein</topology>
    </subcellularLocation>
    <subcellularLocation>
        <location evidence="1">Endoplasmic reticulum membrane</location>
        <topology evidence="1">Multi-pass membrane protein</topology>
    </subcellularLocation>
    <subcellularLocation>
        <location evidence="3">Golgi apparatus membrane</location>
        <topology evidence="3">Multi-pass membrane protein</topology>
    </subcellularLocation>
</comment>
<evidence type="ECO:0000313" key="26">
    <source>
        <dbReference type="Proteomes" id="UP000605846"/>
    </source>
</evidence>
<dbReference type="GO" id="GO:0032934">
    <property type="term" value="F:sterol binding"/>
    <property type="evidence" value="ECO:0007669"/>
    <property type="project" value="InterPro"/>
</dbReference>
<comment type="caution">
    <text evidence="25">The sequence shown here is derived from an EMBL/GenBank/DDBJ whole genome shotgun (WGS) entry which is preliminary data.</text>
</comment>
<keyword evidence="18" id="KW-0753">Steroid metabolism</keyword>
<dbReference type="Pfam" id="PF12349">
    <property type="entry name" value="Sterol-sensing"/>
    <property type="match status" value="1"/>
</dbReference>
<evidence type="ECO:0000256" key="20">
    <source>
        <dbReference type="ARBA" id="ARBA00045958"/>
    </source>
</evidence>
<dbReference type="PANTHER" id="PTHR46378">
    <property type="entry name" value="STEROL REGULATORY ELEMENT-BINDING PROTEIN CLEAVAGE-ACTIVATING PROTEIN"/>
    <property type="match status" value="1"/>
</dbReference>
<dbReference type="GO" id="GO:0012507">
    <property type="term" value="C:ER to Golgi transport vesicle membrane"/>
    <property type="evidence" value="ECO:0007669"/>
    <property type="project" value="UniProtKB-SubCell"/>
</dbReference>
<keyword evidence="26" id="KW-1185">Reference proteome</keyword>
<comment type="similarity">
    <text evidence="4">Belongs to the WD repeat SCAP family.</text>
</comment>
<evidence type="ECO:0000256" key="17">
    <source>
        <dbReference type="ARBA" id="ARBA00023180"/>
    </source>
</evidence>
<keyword evidence="19" id="KW-0968">Cytoplasmic vesicle</keyword>
<reference evidence="25" key="1">
    <citation type="submission" date="2020-01" db="EMBL/GenBank/DDBJ databases">
        <title>Genome Sequencing of Three Apophysomyces-Like Fungal Strains Confirms a Novel Fungal Genus in the Mucoromycota with divergent Burkholderia-like Endosymbiotic Bacteria.</title>
        <authorList>
            <person name="Stajich J.E."/>
            <person name="Macias A.M."/>
            <person name="Carter-House D."/>
            <person name="Lovett B."/>
            <person name="Kasson L.R."/>
            <person name="Berry K."/>
            <person name="Grigoriev I."/>
            <person name="Chang Y."/>
            <person name="Spatafora J."/>
            <person name="Kasson M.T."/>
        </authorList>
    </citation>
    <scope>NUCLEOTIDE SEQUENCE</scope>
    <source>
        <strain evidence="25">NRRL A-21654</strain>
    </source>
</reference>
<feature type="transmembrane region" description="Helical" evidence="23">
    <location>
        <begin position="30"/>
        <end position="48"/>
    </location>
</feature>
<evidence type="ECO:0000256" key="6">
    <source>
        <dbReference type="ARBA" id="ARBA00022548"/>
    </source>
</evidence>
<dbReference type="EMBL" id="JABAYA010000033">
    <property type="protein sequence ID" value="KAF7728657.1"/>
    <property type="molecule type" value="Genomic_DNA"/>
</dbReference>
<feature type="domain" description="SSD" evidence="24">
    <location>
        <begin position="279"/>
        <end position="437"/>
    </location>
</feature>
<keyword evidence="14" id="KW-0446">Lipid-binding</keyword>
<feature type="transmembrane region" description="Helical" evidence="23">
    <location>
        <begin position="412"/>
        <end position="437"/>
    </location>
</feature>
<keyword evidence="17" id="KW-0325">Glycoprotein</keyword>
<evidence type="ECO:0000256" key="21">
    <source>
        <dbReference type="PROSITE-ProRule" id="PRU00221"/>
    </source>
</evidence>
<feature type="transmembrane region" description="Helical" evidence="23">
    <location>
        <begin position="637"/>
        <end position="663"/>
    </location>
</feature>
<dbReference type="Gene3D" id="2.130.10.10">
    <property type="entry name" value="YVTN repeat-like/Quinoprotein amine dehydrogenase"/>
    <property type="match status" value="2"/>
</dbReference>
<organism evidence="25 26">
    <name type="scientific">Apophysomyces ossiformis</name>
    <dbReference type="NCBI Taxonomy" id="679940"/>
    <lineage>
        <taxon>Eukaryota</taxon>
        <taxon>Fungi</taxon>
        <taxon>Fungi incertae sedis</taxon>
        <taxon>Mucoromycota</taxon>
        <taxon>Mucoromycotina</taxon>
        <taxon>Mucoromycetes</taxon>
        <taxon>Mucorales</taxon>
        <taxon>Mucorineae</taxon>
        <taxon>Mucoraceae</taxon>
        <taxon>Apophysomyces</taxon>
    </lineage>
</organism>
<evidence type="ECO:0000256" key="10">
    <source>
        <dbReference type="ARBA" id="ARBA00022824"/>
    </source>
</evidence>
<dbReference type="GO" id="GO:0045540">
    <property type="term" value="P:regulation of cholesterol biosynthetic process"/>
    <property type="evidence" value="ECO:0007669"/>
    <property type="project" value="TreeGrafter"/>
</dbReference>
<dbReference type="InterPro" id="IPR036322">
    <property type="entry name" value="WD40_repeat_dom_sf"/>
</dbReference>
<feature type="transmembrane region" description="Helical" evidence="23">
    <location>
        <begin position="310"/>
        <end position="330"/>
    </location>
</feature>
<feature type="region of interest" description="Disordered" evidence="22">
    <location>
        <begin position="1196"/>
        <end position="1220"/>
    </location>
</feature>
<dbReference type="InterPro" id="IPR000731">
    <property type="entry name" value="SSD"/>
</dbReference>
<proteinExistence type="inferred from homology"/>
<dbReference type="Proteomes" id="UP000605846">
    <property type="component" value="Unassembled WGS sequence"/>
</dbReference>
<keyword evidence="15 23" id="KW-0472">Membrane</keyword>
<dbReference type="SUPFAM" id="SSF50978">
    <property type="entry name" value="WD40 repeat-like"/>
    <property type="match status" value="1"/>
</dbReference>
<comment type="function">
    <text evidence="20">Escort protein required for cholesterol as well as lipid homeostasis. Regulates export of the SCAP-SREBP complex from the endoplasmic reticulum to the Golgi upon low cholesterol, thereby regulating the processing of sterol regulatory element-binding proteins (SREBPs) SREBF1/SREBP1 and SREBF2/SREBP2. At high sterol concentrations, formation of a ternary complex with INSIG (INSIG1 or INSIG2) leads to mask the ER export signal in SCAP, promoting retention of the complex in the endoplasmic reticulum. Low sterol concentrations trigger release of INSIG, a conformational change in the SSD domain of SCAP, unmasking of the ER export signal, promoting recruitment into COPII-coated vesicles and transport of the SCAP-SREBP to the Golgi: in the Golgi, SREBPs are then processed, releasing the transcription factor fragment of SREBPs from the membrane, its import into the nucleus and up-regulation of LDLR, INSIG1 and the mevalonate pathway. Binds cholesterol via its SSD domain.</text>
</comment>
<keyword evidence="10" id="KW-0256">Endoplasmic reticulum</keyword>
<evidence type="ECO:0000256" key="11">
    <source>
        <dbReference type="ARBA" id="ARBA00022989"/>
    </source>
</evidence>
<dbReference type="GO" id="GO:0032933">
    <property type="term" value="P:SREBP signaling pathway"/>
    <property type="evidence" value="ECO:0007669"/>
    <property type="project" value="InterPro"/>
</dbReference>
<feature type="repeat" description="WD" evidence="21">
    <location>
        <begin position="1050"/>
        <end position="1072"/>
    </location>
</feature>
<evidence type="ECO:0000256" key="12">
    <source>
        <dbReference type="ARBA" id="ARBA00023034"/>
    </source>
</evidence>
<dbReference type="InterPro" id="IPR019775">
    <property type="entry name" value="WD40_repeat_CS"/>
</dbReference>
<feature type="transmembrane region" description="Helical" evidence="23">
    <location>
        <begin position="376"/>
        <end position="400"/>
    </location>
</feature>
<evidence type="ECO:0000256" key="16">
    <source>
        <dbReference type="ARBA" id="ARBA00023166"/>
    </source>
</evidence>
<keyword evidence="8 23" id="KW-0812">Transmembrane</keyword>
<dbReference type="GO" id="GO:0008203">
    <property type="term" value="P:cholesterol metabolic process"/>
    <property type="evidence" value="ECO:0007669"/>
    <property type="project" value="UniProtKB-KW"/>
</dbReference>
<keyword evidence="9" id="KW-0677">Repeat</keyword>
<dbReference type="PROSITE" id="PS00678">
    <property type="entry name" value="WD_REPEATS_1"/>
    <property type="match status" value="2"/>
</dbReference>
<evidence type="ECO:0000256" key="9">
    <source>
        <dbReference type="ARBA" id="ARBA00022737"/>
    </source>
</evidence>
<keyword evidence="11 23" id="KW-1133">Transmembrane helix</keyword>
<feature type="repeat" description="WD" evidence="21">
    <location>
        <begin position="748"/>
        <end position="789"/>
    </location>
</feature>
<name>A0A8H7BU49_9FUNG</name>
<evidence type="ECO:0000256" key="8">
    <source>
        <dbReference type="ARBA" id="ARBA00022692"/>
    </source>
</evidence>
<evidence type="ECO:0000256" key="15">
    <source>
        <dbReference type="ARBA" id="ARBA00023136"/>
    </source>
</evidence>
<dbReference type="InterPro" id="IPR053958">
    <property type="entry name" value="HMGCR/SNAP/NPC1-like_SSD"/>
</dbReference>
<keyword evidence="13" id="KW-0443">Lipid metabolism</keyword>